<accession>A0AA88R6T3</accession>
<reference evidence="2" key="1">
    <citation type="submission" date="2022-12" db="EMBL/GenBank/DDBJ databases">
        <title>Draft genome assemblies for two species of Escallonia (Escalloniales).</title>
        <authorList>
            <person name="Chanderbali A."/>
            <person name="Dervinis C."/>
            <person name="Anghel I."/>
            <person name="Soltis D."/>
            <person name="Soltis P."/>
            <person name="Zapata F."/>
        </authorList>
    </citation>
    <scope>NUCLEOTIDE SEQUENCE</scope>
    <source>
        <strain evidence="2">UCBG92.1500</strain>
        <tissue evidence="2">Leaf</tissue>
    </source>
</reference>
<evidence type="ECO:0000256" key="1">
    <source>
        <dbReference type="SAM" id="MobiDB-lite"/>
    </source>
</evidence>
<dbReference type="Proteomes" id="UP001187471">
    <property type="component" value="Unassembled WGS sequence"/>
</dbReference>
<proteinExistence type="predicted"/>
<keyword evidence="3" id="KW-1185">Reference proteome</keyword>
<evidence type="ECO:0000313" key="3">
    <source>
        <dbReference type="Proteomes" id="UP001187471"/>
    </source>
</evidence>
<name>A0AA88R6T3_9ASTE</name>
<feature type="region of interest" description="Disordered" evidence="1">
    <location>
        <begin position="157"/>
        <end position="195"/>
    </location>
</feature>
<dbReference type="PANTHER" id="PTHR34462">
    <property type="entry name" value="OS05G0587400 PROTEIN"/>
    <property type="match status" value="1"/>
</dbReference>
<organism evidence="2 3">
    <name type="scientific">Escallonia rubra</name>
    <dbReference type="NCBI Taxonomy" id="112253"/>
    <lineage>
        <taxon>Eukaryota</taxon>
        <taxon>Viridiplantae</taxon>
        <taxon>Streptophyta</taxon>
        <taxon>Embryophyta</taxon>
        <taxon>Tracheophyta</taxon>
        <taxon>Spermatophyta</taxon>
        <taxon>Magnoliopsida</taxon>
        <taxon>eudicotyledons</taxon>
        <taxon>Gunneridae</taxon>
        <taxon>Pentapetalae</taxon>
        <taxon>asterids</taxon>
        <taxon>campanulids</taxon>
        <taxon>Escalloniales</taxon>
        <taxon>Escalloniaceae</taxon>
        <taxon>Escallonia</taxon>
    </lineage>
</organism>
<comment type="caution">
    <text evidence="2">The sequence shown here is derived from an EMBL/GenBank/DDBJ whole genome shotgun (WGS) entry which is preliminary data.</text>
</comment>
<dbReference type="PANTHER" id="PTHR34462:SF1">
    <property type="entry name" value="OS05G0587400 PROTEIN"/>
    <property type="match status" value="1"/>
</dbReference>
<sequence>MTPRTNGVTRAQRSKSFEGERPNWILIAGGALLSTLSIRLGYKLKQVLNTKQPENANNGLHGYGDCFNANNGTERMVDTKQQANGELLGEPEIGLPLVTVFAPEYTKENGVIWASSPDCLVLPQKPFHHSNSSDSPCVSESGSDIFSKREVAADEAQLKREAVKEAQEATHRAEELSKQEEDHLAQIATLEKRLE</sequence>
<dbReference type="AlphaFoldDB" id="A0AA88R6T3"/>
<protein>
    <submittedName>
        <fullName evidence="2">Uncharacterized protein</fullName>
    </submittedName>
</protein>
<gene>
    <name evidence="2" type="ORF">RJ640_014551</name>
</gene>
<evidence type="ECO:0000313" key="2">
    <source>
        <dbReference type="EMBL" id="KAK2980378.1"/>
    </source>
</evidence>
<dbReference type="EMBL" id="JAVXUO010001642">
    <property type="protein sequence ID" value="KAK2980378.1"/>
    <property type="molecule type" value="Genomic_DNA"/>
</dbReference>